<accession>A0A7M3MEL6</accession>
<dbReference type="Proteomes" id="UP000448292">
    <property type="component" value="Unassembled WGS sequence"/>
</dbReference>
<dbReference type="PROSITE" id="PS50110">
    <property type="entry name" value="RESPONSE_REGULATORY"/>
    <property type="match status" value="1"/>
</dbReference>
<dbReference type="InterPro" id="IPR050595">
    <property type="entry name" value="Bact_response_regulator"/>
</dbReference>
<dbReference type="AlphaFoldDB" id="A0A7M3MEL6"/>
<dbReference type="RefSeq" id="WP_144303149.1">
    <property type="nucleotide sequence ID" value="NZ_QMIE01000008.1"/>
</dbReference>
<dbReference type="PANTHER" id="PTHR44591">
    <property type="entry name" value="STRESS RESPONSE REGULATOR PROTEIN 1"/>
    <property type="match status" value="1"/>
</dbReference>
<dbReference type="InterPro" id="IPR011006">
    <property type="entry name" value="CheY-like_superfamily"/>
</dbReference>
<sequence length="121" mass="13254">MKRILIVEDQPDIRELVQVTLSLGGFEILVADNGCAGVELAQKAKPDLILMASMLPGEIDGFEATRQLRKDPVLTDTTIFLLTAHGRQNEFEMGRDAGADGYITKPFSPLSLIRKVDEVLG</sequence>
<keyword evidence="5" id="KW-1185">Reference proteome</keyword>
<organism evidence="4 5">
    <name type="scientific">Oceanidesulfovibrio indonesiensis</name>
    <dbReference type="NCBI Taxonomy" id="54767"/>
    <lineage>
        <taxon>Bacteria</taxon>
        <taxon>Pseudomonadati</taxon>
        <taxon>Thermodesulfobacteriota</taxon>
        <taxon>Desulfovibrionia</taxon>
        <taxon>Desulfovibrionales</taxon>
        <taxon>Desulfovibrionaceae</taxon>
        <taxon>Oceanidesulfovibrio</taxon>
    </lineage>
</organism>
<dbReference type="GO" id="GO:0000160">
    <property type="term" value="P:phosphorelay signal transduction system"/>
    <property type="evidence" value="ECO:0007669"/>
    <property type="project" value="InterPro"/>
</dbReference>
<evidence type="ECO:0000259" key="3">
    <source>
        <dbReference type="PROSITE" id="PS50110"/>
    </source>
</evidence>
<dbReference type="InterPro" id="IPR001789">
    <property type="entry name" value="Sig_transdc_resp-reg_receiver"/>
</dbReference>
<protein>
    <submittedName>
        <fullName evidence="4">Two-component system response regulator</fullName>
    </submittedName>
</protein>
<feature type="domain" description="Response regulatory" evidence="3">
    <location>
        <begin position="3"/>
        <end position="120"/>
    </location>
</feature>
<comment type="caution">
    <text evidence="2">Lacks conserved residue(s) required for the propagation of feature annotation.</text>
</comment>
<dbReference type="SUPFAM" id="SSF52172">
    <property type="entry name" value="CheY-like"/>
    <property type="match status" value="1"/>
</dbReference>
<dbReference type="SMART" id="SM00448">
    <property type="entry name" value="REC"/>
    <property type="match status" value="1"/>
</dbReference>
<gene>
    <name evidence="4" type="ORF">DPQ33_10405</name>
</gene>
<evidence type="ECO:0000313" key="5">
    <source>
        <dbReference type="Proteomes" id="UP000448292"/>
    </source>
</evidence>
<dbReference type="Gene3D" id="3.40.50.2300">
    <property type="match status" value="1"/>
</dbReference>
<dbReference type="EMBL" id="QMIE01000008">
    <property type="protein sequence ID" value="TVM17191.1"/>
    <property type="molecule type" value="Genomic_DNA"/>
</dbReference>
<dbReference type="Pfam" id="PF00072">
    <property type="entry name" value="Response_reg"/>
    <property type="match status" value="1"/>
</dbReference>
<keyword evidence="1" id="KW-0597">Phosphoprotein</keyword>
<comment type="caution">
    <text evidence="4">The sequence shown here is derived from an EMBL/GenBank/DDBJ whole genome shotgun (WGS) entry which is preliminary data.</text>
</comment>
<evidence type="ECO:0000313" key="4">
    <source>
        <dbReference type="EMBL" id="TVM17191.1"/>
    </source>
</evidence>
<dbReference type="OrthoDB" id="9790791at2"/>
<name>A0A7M3MEL6_9BACT</name>
<proteinExistence type="predicted"/>
<dbReference type="PANTHER" id="PTHR44591:SF3">
    <property type="entry name" value="RESPONSE REGULATORY DOMAIN-CONTAINING PROTEIN"/>
    <property type="match status" value="1"/>
</dbReference>
<evidence type="ECO:0000256" key="1">
    <source>
        <dbReference type="ARBA" id="ARBA00022553"/>
    </source>
</evidence>
<evidence type="ECO:0000256" key="2">
    <source>
        <dbReference type="PROSITE-ProRule" id="PRU00169"/>
    </source>
</evidence>
<reference evidence="4 5" key="1">
    <citation type="submission" date="2018-06" db="EMBL/GenBank/DDBJ databases">
        <title>Complete genome of Desulfovibrio indonesiensis P37SLT.</title>
        <authorList>
            <person name="Crispim J.S."/>
            <person name="Vidigal P.M.P."/>
            <person name="Silva L.C.F."/>
            <person name="Laguardia C.N."/>
            <person name="Araujo L.C."/>
            <person name="Dias R.S."/>
            <person name="Sousa M.P."/>
            <person name="Paula S.O."/>
            <person name="Silva C."/>
        </authorList>
    </citation>
    <scope>NUCLEOTIDE SEQUENCE [LARGE SCALE GENOMIC DNA]</scope>
    <source>
        <strain evidence="4 5">P37SLT</strain>
    </source>
</reference>